<feature type="transmembrane region" description="Helical" evidence="1">
    <location>
        <begin position="793"/>
        <end position="813"/>
    </location>
</feature>
<reference evidence="2 3" key="1">
    <citation type="journal article" date="2011" name="Genome Biol. Evol.">
        <title>Comparative whole genome sequence analysis of the carcinogenic bacterial model pathogen Helicobacter felis.</title>
        <authorList>
            <person name="Arnold I.C."/>
            <person name="Zigova Z."/>
            <person name="Holden M."/>
            <person name="Lawley T.D."/>
            <person name="Rad R."/>
            <person name="Dougan G."/>
            <person name="Falkow S."/>
            <person name="Bentley S.D."/>
            <person name="Muller A."/>
        </authorList>
    </citation>
    <scope>NUCLEOTIDE SEQUENCE [LARGE SCALE GENOMIC DNA]</scope>
    <source>
        <strain evidence="3">ATCC 49179 / CCUG 28539 / NCTC 12436 / CS1</strain>
    </source>
</reference>
<keyword evidence="3" id="KW-1185">Reference proteome</keyword>
<sequence length="929" mass="103527">MGATLLSGAKFGLSYLGLWLLVYYVYGCFSQSSSKLFSFVRAVARLCVELLLAGLTLVALWTLFSQKYWNFLAQVITLFIKNDSFTFYQAWGHIQRCLLAMWHDALNFTWIQIALSALVLLNLLTSLRLLFSQRLAEQIRKLVSKSSKSYQDIVRAEAKYIASFALCALLLWGLCAFTFHHLPIKFPLHEEVLWGYFALFMLLRWYFSPSVKVRVNIKPFLSAFQALDRALILFLIPSTHLKLQAQKDKYTTLATQLQKDLLARQMEFRDLSVLKIPNNLELLLYNSTLGLLAQSIENIIKIKEKCRAKDVYTAFSKEPFLEFTLDRSDDPYLKQASKERAYELKEIYSQAHKEDPDAFVETLAQSVPNLSFAQYAIENQCYYLPFEKLDNYSACSSCGKLMPKNDIEGEYFCSQECKQTEQVCMQISDTLSPALEDQDFTAFYQALREDQERQFKRVTDILSGITINNIVVAQNWVELYKPLANASTGHGYMAEILNNRTDLSAGKNAIIVGDNNLKDGADRLVNGMEIQTKYCKSATRTFNELLNDNGEYRYYNKEGQAMVVEVPKEQYEGVVAKMKQSIQEGKVRGVSDPNEAYKIVKKGSVTYREAVNATKFCTKESLKFDAQRASVVAASAFGVSFVCNSAFLLFRGKSIKESLKSALFASTASAGKAFLVSMIAMQAQRTVLKSFLESAINFNFNGNFIGRGLAELGRRGAGAASKRVINSSANSVIRSNLVVAGATMLVTSGIEVTQMARGKISGMQCVKNIAVNATGVAGGMGGAMAGATIGTMLLPGIGTGVGAFVGGIAGGLAGTKLGKNIFGRWIEDDQVKIYRLFFWYIQYLALLFRMDEKEMQAFQMMIDNTIAQYGEQAFFKEIRAGAQQTLPHINAILKPMAVIVVSARPKVPAIIFDQAHAKEAGVALLKEMA</sequence>
<keyword evidence="1" id="KW-1133">Transmembrane helix</keyword>
<dbReference type="PANTHER" id="PTHR21525">
    <property type="entry name" value="MOTILE SPERM PROTEIN"/>
    <property type="match status" value="1"/>
</dbReference>
<feature type="transmembrane region" description="Helical" evidence="1">
    <location>
        <begin position="662"/>
        <end position="681"/>
    </location>
</feature>
<proteinExistence type="predicted"/>
<dbReference type="GeneID" id="36133819"/>
<dbReference type="EMBL" id="FQ670179">
    <property type="protein sequence ID" value="CBY83025.1"/>
    <property type="molecule type" value="Genomic_DNA"/>
</dbReference>
<name>E7ACD8_HELFC</name>
<dbReference type="AlphaFoldDB" id="E7ACD8"/>
<feature type="transmembrane region" description="Helical" evidence="1">
    <location>
        <begin position="192"/>
        <end position="207"/>
    </location>
</feature>
<keyword evidence="1" id="KW-0812">Transmembrane</keyword>
<dbReference type="Proteomes" id="UP000007934">
    <property type="component" value="Chromosome"/>
</dbReference>
<feature type="transmembrane region" description="Helical" evidence="1">
    <location>
        <begin position="108"/>
        <end position="131"/>
    </location>
</feature>
<feature type="transmembrane region" description="Helical" evidence="1">
    <location>
        <begin position="160"/>
        <end position="180"/>
    </location>
</feature>
<protein>
    <submittedName>
        <fullName evidence="2">Uncharacterized protein</fullName>
    </submittedName>
</protein>
<evidence type="ECO:0000313" key="2">
    <source>
        <dbReference type="EMBL" id="CBY83025.1"/>
    </source>
</evidence>
<dbReference type="KEGG" id="hfe:HFELIS_09410"/>
<evidence type="ECO:0000256" key="1">
    <source>
        <dbReference type="SAM" id="Phobius"/>
    </source>
</evidence>
<feature type="transmembrane region" description="Helical" evidence="1">
    <location>
        <begin position="833"/>
        <end position="850"/>
    </location>
</feature>
<dbReference type="PANTHER" id="PTHR21525:SF9">
    <property type="entry name" value="CHANNEL_COLICIN DOMAIN-CONTAINING PROTEIN"/>
    <property type="match status" value="1"/>
</dbReference>
<dbReference type="STRING" id="936155.HFELIS_09410"/>
<gene>
    <name evidence="2" type="ordered locus">Hfelis_09410</name>
</gene>
<dbReference type="RefSeq" id="WP_013469391.1">
    <property type="nucleotide sequence ID" value="NC_014810.2"/>
</dbReference>
<organism evidence="2 3">
    <name type="scientific">Helicobacter felis (strain ATCC 49179 / CCUG 28539 / NCTC 12436 / CS1)</name>
    <dbReference type="NCBI Taxonomy" id="936155"/>
    <lineage>
        <taxon>Bacteria</taxon>
        <taxon>Pseudomonadati</taxon>
        <taxon>Campylobacterota</taxon>
        <taxon>Epsilonproteobacteria</taxon>
        <taxon>Campylobacterales</taxon>
        <taxon>Helicobacteraceae</taxon>
        <taxon>Helicobacter</taxon>
    </lineage>
</organism>
<feature type="transmembrane region" description="Helical" evidence="1">
    <location>
        <begin position="629"/>
        <end position="650"/>
    </location>
</feature>
<dbReference type="eggNOG" id="COG2020">
    <property type="taxonomic scope" value="Bacteria"/>
</dbReference>
<dbReference type="OrthoDB" id="3196385at2"/>
<feature type="transmembrane region" description="Helical" evidence="1">
    <location>
        <begin position="12"/>
        <end position="30"/>
    </location>
</feature>
<keyword evidence="1" id="KW-0472">Membrane</keyword>
<feature type="transmembrane region" description="Helical" evidence="1">
    <location>
        <begin position="42"/>
        <end position="64"/>
    </location>
</feature>
<dbReference type="HOGENOM" id="CLU_339427_0_0_7"/>
<evidence type="ECO:0000313" key="3">
    <source>
        <dbReference type="Proteomes" id="UP000007934"/>
    </source>
</evidence>
<accession>E7ACD8</accession>